<feature type="transmembrane region" description="Helical" evidence="8">
    <location>
        <begin position="392"/>
        <end position="411"/>
    </location>
</feature>
<reference evidence="10 12" key="1">
    <citation type="journal article" date="2011" name="Nature">
        <title>The Medicago genome provides insight into the evolution of rhizobial symbioses.</title>
        <authorList>
            <person name="Young N.D."/>
            <person name="Debelle F."/>
            <person name="Oldroyd G.E."/>
            <person name="Geurts R."/>
            <person name="Cannon S.B."/>
            <person name="Udvardi M.K."/>
            <person name="Benedito V.A."/>
            <person name="Mayer K.F."/>
            <person name="Gouzy J."/>
            <person name="Schoof H."/>
            <person name="Van de Peer Y."/>
            <person name="Proost S."/>
            <person name="Cook D.R."/>
            <person name="Meyers B.C."/>
            <person name="Spannagl M."/>
            <person name="Cheung F."/>
            <person name="De Mita S."/>
            <person name="Krishnakumar V."/>
            <person name="Gundlach H."/>
            <person name="Zhou S."/>
            <person name="Mudge J."/>
            <person name="Bharti A.K."/>
            <person name="Murray J.D."/>
            <person name="Naoumkina M.A."/>
            <person name="Rosen B."/>
            <person name="Silverstein K.A."/>
            <person name="Tang H."/>
            <person name="Rombauts S."/>
            <person name="Zhao P.X."/>
            <person name="Zhou P."/>
            <person name="Barbe V."/>
            <person name="Bardou P."/>
            <person name="Bechner M."/>
            <person name="Bellec A."/>
            <person name="Berger A."/>
            <person name="Berges H."/>
            <person name="Bidwell S."/>
            <person name="Bisseling T."/>
            <person name="Choisne N."/>
            <person name="Couloux A."/>
            <person name="Denny R."/>
            <person name="Deshpande S."/>
            <person name="Dai X."/>
            <person name="Doyle J.J."/>
            <person name="Dudez A.M."/>
            <person name="Farmer A.D."/>
            <person name="Fouteau S."/>
            <person name="Franken C."/>
            <person name="Gibelin C."/>
            <person name="Gish J."/>
            <person name="Goldstein S."/>
            <person name="Gonzalez A.J."/>
            <person name="Green P.J."/>
            <person name="Hallab A."/>
            <person name="Hartog M."/>
            <person name="Hua A."/>
            <person name="Humphray S.J."/>
            <person name="Jeong D.H."/>
            <person name="Jing Y."/>
            <person name="Jocker A."/>
            <person name="Kenton S.M."/>
            <person name="Kim D.J."/>
            <person name="Klee K."/>
            <person name="Lai H."/>
            <person name="Lang C."/>
            <person name="Lin S."/>
            <person name="Macmil S.L."/>
            <person name="Magdelenat G."/>
            <person name="Matthews L."/>
            <person name="McCorrison J."/>
            <person name="Monaghan E.L."/>
            <person name="Mun J.H."/>
            <person name="Najar F.Z."/>
            <person name="Nicholson C."/>
            <person name="Noirot C."/>
            <person name="O'Bleness M."/>
            <person name="Paule C.R."/>
            <person name="Poulain J."/>
            <person name="Prion F."/>
            <person name="Qin B."/>
            <person name="Qu C."/>
            <person name="Retzel E.F."/>
            <person name="Riddle C."/>
            <person name="Sallet E."/>
            <person name="Samain S."/>
            <person name="Samson N."/>
            <person name="Sanders I."/>
            <person name="Saurat O."/>
            <person name="Scarpelli C."/>
            <person name="Schiex T."/>
            <person name="Segurens B."/>
            <person name="Severin A.J."/>
            <person name="Sherrier D.J."/>
            <person name="Shi R."/>
            <person name="Sims S."/>
            <person name="Singer S.R."/>
            <person name="Sinharoy S."/>
            <person name="Sterck L."/>
            <person name="Viollet A."/>
            <person name="Wang B.B."/>
            <person name="Wang K."/>
            <person name="Wang M."/>
            <person name="Wang X."/>
            <person name="Warfsmann J."/>
            <person name="Weissenbach J."/>
            <person name="White D.D."/>
            <person name="White J.D."/>
            <person name="Wiley G.B."/>
            <person name="Wincker P."/>
            <person name="Xing Y."/>
            <person name="Yang L."/>
            <person name="Yao Z."/>
            <person name="Ying F."/>
            <person name="Zhai J."/>
            <person name="Zhou L."/>
            <person name="Zuber A."/>
            <person name="Denarie J."/>
            <person name="Dixon R.A."/>
            <person name="May G.D."/>
            <person name="Schwartz D.C."/>
            <person name="Rogers J."/>
            <person name="Quetier F."/>
            <person name="Town C.D."/>
            <person name="Roe B.A."/>
        </authorList>
    </citation>
    <scope>NUCLEOTIDE SEQUENCE [LARGE SCALE GENOMIC DNA]</scope>
    <source>
        <strain evidence="10">A17</strain>
        <strain evidence="11 12">cv. Jemalong A17</strain>
    </source>
</reference>
<dbReference type="GO" id="GO:0016760">
    <property type="term" value="F:cellulose synthase (UDP-forming) activity"/>
    <property type="evidence" value="ECO:0007669"/>
    <property type="project" value="InterPro"/>
</dbReference>
<dbReference type="PANTHER" id="PTHR33977:SF2">
    <property type="entry name" value="OS09G0309100 PROTEIN"/>
    <property type="match status" value="1"/>
</dbReference>
<dbReference type="GO" id="GO:0008270">
    <property type="term" value="F:zinc ion binding"/>
    <property type="evidence" value="ECO:0007669"/>
    <property type="project" value="UniProtKB-KW"/>
</dbReference>
<keyword evidence="7" id="KW-0479">Metal-binding</keyword>
<feature type="transmembrane region" description="Helical" evidence="8">
    <location>
        <begin position="331"/>
        <end position="352"/>
    </location>
</feature>
<feature type="transmembrane region" description="Helical" evidence="8">
    <location>
        <begin position="364"/>
        <end position="386"/>
    </location>
</feature>
<keyword evidence="5 8" id="KW-1133">Transmembrane helix</keyword>
<keyword evidence="3" id="KW-0808">Transferase</keyword>
<name>G7L6X0_MEDTR</name>
<protein>
    <submittedName>
        <fullName evidence="10">Cellulose synthase</fullName>
    </submittedName>
</protein>
<evidence type="ECO:0000256" key="5">
    <source>
        <dbReference type="ARBA" id="ARBA00022989"/>
    </source>
</evidence>
<evidence type="ECO:0000256" key="8">
    <source>
        <dbReference type="SAM" id="Phobius"/>
    </source>
</evidence>
<evidence type="ECO:0000259" key="9">
    <source>
        <dbReference type="PROSITE" id="PS50966"/>
    </source>
</evidence>
<dbReference type="InterPro" id="IPR005150">
    <property type="entry name" value="Cellulose_synth"/>
</dbReference>
<dbReference type="AlphaFoldDB" id="G7L6X0"/>
<dbReference type="GO" id="GO:0016020">
    <property type="term" value="C:membrane"/>
    <property type="evidence" value="ECO:0007669"/>
    <property type="project" value="InterPro"/>
</dbReference>
<keyword evidence="2" id="KW-0328">Glycosyltransferase</keyword>
<evidence type="ECO:0000313" key="10">
    <source>
        <dbReference type="EMBL" id="AET02578.1"/>
    </source>
</evidence>
<dbReference type="Proteomes" id="UP000002051">
    <property type="component" value="Chromosome 8"/>
</dbReference>
<feature type="transmembrane region" description="Helical" evidence="8">
    <location>
        <begin position="292"/>
        <end position="311"/>
    </location>
</feature>
<dbReference type="STRING" id="3880.G7L6X0"/>
<evidence type="ECO:0000256" key="1">
    <source>
        <dbReference type="ARBA" id="ARBA00004308"/>
    </source>
</evidence>
<evidence type="ECO:0000256" key="7">
    <source>
        <dbReference type="PROSITE-ProRule" id="PRU00325"/>
    </source>
</evidence>
<dbReference type="Pfam" id="PF03552">
    <property type="entry name" value="Cellulose_synt"/>
    <property type="match status" value="1"/>
</dbReference>
<evidence type="ECO:0000256" key="2">
    <source>
        <dbReference type="ARBA" id="ARBA00022676"/>
    </source>
</evidence>
<keyword evidence="6 8" id="KW-0472">Membrane</keyword>
<dbReference type="InterPro" id="IPR007527">
    <property type="entry name" value="Znf_SWIM"/>
</dbReference>
<dbReference type="GO" id="GO:0012505">
    <property type="term" value="C:endomembrane system"/>
    <property type="evidence" value="ECO:0007669"/>
    <property type="project" value="UniProtKB-SubCell"/>
</dbReference>
<evidence type="ECO:0000256" key="3">
    <source>
        <dbReference type="ARBA" id="ARBA00022679"/>
    </source>
</evidence>
<dbReference type="EnsemblPlants" id="AET02578">
    <property type="protein sequence ID" value="AET02578"/>
    <property type="gene ID" value="MTR_8g043560"/>
</dbReference>
<accession>G7L6X0</accession>
<evidence type="ECO:0000313" key="11">
    <source>
        <dbReference type="EnsemblPlants" id="AET02578"/>
    </source>
</evidence>
<dbReference type="PROSITE" id="PS50966">
    <property type="entry name" value="ZF_SWIM"/>
    <property type="match status" value="1"/>
</dbReference>
<dbReference type="HOGENOM" id="CLU_651120_0_0_1"/>
<dbReference type="GO" id="GO:0030244">
    <property type="term" value="P:cellulose biosynthetic process"/>
    <property type="evidence" value="ECO:0007669"/>
    <property type="project" value="InterPro"/>
</dbReference>
<evidence type="ECO:0000256" key="4">
    <source>
        <dbReference type="ARBA" id="ARBA00022692"/>
    </source>
</evidence>
<keyword evidence="7" id="KW-0862">Zinc</keyword>
<dbReference type="EMBL" id="CM001224">
    <property type="protein sequence ID" value="AET02578.1"/>
    <property type="molecule type" value="Genomic_DNA"/>
</dbReference>
<keyword evidence="7" id="KW-0863">Zinc-finger</keyword>
<proteinExistence type="predicted"/>
<organism evidence="10 12">
    <name type="scientific">Medicago truncatula</name>
    <name type="common">Barrel medic</name>
    <name type="synonym">Medicago tribuloides</name>
    <dbReference type="NCBI Taxonomy" id="3880"/>
    <lineage>
        <taxon>Eukaryota</taxon>
        <taxon>Viridiplantae</taxon>
        <taxon>Streptophyta</taxon>
        <taxon>Embryophyta</taxon>
        <taxon>Tracheophyta</taxon>
        <taxon>Spermatophyta</taxon>
        <taxon>Magnoliopsida</taxon>
        <taxon>eudicotyledons</taxon>
        <taxon>Gunneridae</taxon>
        <taxon>Pentapetalae</taxon>
        <taxon>rosids</taxon>
        <taxon>fabids</taxon>
        <taxon>Fabales</taxon>
        <taxon>Fabaceae</taxon>
        <taxon>Papilionoideae</taxon>
        <taxon>50 kb inversion clade</taxon>
        <taxon>NPAAA clade</taxon>
        <taxon>Hologalegina</taxon>
        <taxon>IRL clade</taxon>
        <taxon>Trifolieae</taxon>
        <taxon>Medicago</taxon>
    </lineage>
</organism>
<dbReference type="PANTHER" id="PTHR33977">
    <property type="entry name" value="ZINC ION BINDING PROTEIN"/>
    <property type="match status" value="1"/>
</dbReference>
<evidence type="ECO:0000313" key="12">
    <source>
        <dbReference type="Proteomes" id="UP000002051"/>
    </source>
</evidence>
<sequence>MIERAIHEKIKSDSDIVVIHPLEHETFRNNNSVNINNDGEGFCSLLWKIKFIRLYVKSQCLTLPFLCCAEMWLSTMRNVPVASQEASGALEAYHVKLKAKLFDDSHLGALDSFQNVKEGYIASTSWHRALEIPDSAVTLDNKNRLFAKVASKKDSSLTHIVWNPGSECSFCDCSWSLHGNVCKHVIKVNMICENLQGCQSSMSFRSFEEVLMDLLRKPVDDSSNSKLFELNNSTDIGTVVNNMPLKWVSKKPRNNIGKQSSISILALLPLLNFEVATSTEGDRMEESKINNLASIWFVSLSLFLSIFATGILEMRWSGVGIHEWWRNEQFWVIGGVSAHLFAVFQGLLKVLARIDTNFTVTSKTTLLIPPTTLLIINLVEVVAGFMGRHNRTSTIVVVCSILVSIFSLLWVRVDPFTTSHWF</sequence>
<evidence type="ECO:0000256" key="6">
    <source>
        <dbReference type="ARBA" id="ARBA00023136"/>
    </source>
</evidence>
<gene>
    <name evidence="10" type="ordered locus">MTR_8g043560</name>
</gene>
<comment type="subcellular location">
    <subcellularLocation>
        <location evidence="1">Endomembrane system</location>
    </subcellularLocation>
</comment>
<keyword evidence="4 8" id="KW-0812">Transmembrane</keyword>
<keyword evidence="12" id="KW-1185">Reference proteome</keyword>
<reference evidence="10 12" key="2">
    <citation type="journal article" date="2014" name="BMC Genomics">
        <title>An improved genome release (version Mt4.0) for the model legume Medicago truncatula.</title>
        <authorList>
            <person name="Tang H."/>
            <person name="Krishnakumar V."/>
            <person name="Bidwell S."/>
            <person name="Rosen B."/>
            <person name="Chan A."/>
            <person name="Zhou S."/>
            <person name="Gentzbittel L."/>
            <person name="Childs K.L."/>
            <person name="Yandell M."/>
            <person name="Gundlach H."/>
            <person name="Mayer K.F."/>
            <person name="Schwartz D.C."/>
            <person name="Town C.D."/>
        </authorList>
    </citation>
    <scope>GENOME REANNOTATION</scope>
    <source>
        <strain evidence="11 12">cv. Jemalong A17</strain>
    </source>
</reference>
<dbReference type="PaxDb" id="3880-AET02578"/>
<dbReference type="eggNOG" id="ENOG502QTYA">
    <property type="taxonomic scope" value="Eukaryota"/>
</dbReference>
<feature type="domain" description="SWIM-type" evidence="9">
    <location>
        <begin position="156"/>
        <end position="193"/>
    </location>
</feature>
<reference evidence="11" key="3">
    <citation type="submission" date="2015-04" db="UniProtKB">
        <authorList>
            <consortium name="EnsemblPlants"/>
        </authorList>
    </citation>
    <scope>IDENTIFICATION</scope>
    <source>
        <strain evidence="11">cv. Jemalong A17</strain>
    </source>
</reference>